<dbReference type="NCBIfam" id="TIGR00711">
    <property type="entry name" value="efflux_EmrB"/>
    <property type="match status" value="1"/>
</dbReference>
<dbReference type="CDD" id="cd17502">
    <property type="entry name" value="MFS_Azr1_MDR_like"/>
    <property type="match status" value="1"/>
</dbReference>
<dbReference type="InterPro" id="IPR004638">
    <property type="entry name" value="EmrB-like"/>
</dbReference>
<feature type="transmembrane region" description="Helical" evidence="8">
    <location>
        <begin position="93"/>
        <end position="114"/>
    </location>
</feature>
<evidence type="ECO:0000256" key="8">
    <source>
        <dbReference type="SAM" id="Phobius"/>
    </source>
</evidence>
<feature type="transmembrane region" description="Helical" evidence="8">
    <location>
        <begin position="126"/>
        <end position="144"/>
    </location>
</feature>
<protein>
    <submittedName>
        <fullName evidence="10">MFS transporter</fullName>
    </submittedName>
</protein>
<comment type="subcellular location">
    <subcellularLocation>
        <location evidence="1">Cell membrane</location>
        <topology evidence="1">Multi-pass membrane protein</topology>
    </subcellularLocation>
</comment>
<feature type="transmembrane region" description="Helical" evidence="8">
    <location>
        <begin position="460"/>
        <end position="479"/>
    </location>
</feature>
<evidence type="ECO:0000256" key="6">
    <source>
        <dbReference type="ARBA" id="ARBA00023136"/>
    </source>
</evidence>
<reference evidence="10" key="1">
    <citation type="submission" date="2022-10" db="EMBL/GenBank/DDBJ databases">
        <title>The complete genomes of actinobacterial strains from the NBC collection.</title>
        <authorList>
            <person name="Joergensen T.S."/>
            <person name="Alvarez Arevalo M."/>
            <person name="Sterndorff E.B."/>
            <person name="Faurdal D."/>
            <person name="Vuksanovic O."/>
            <person name="Mourched A.-S."/>
            <person name="Charusanti P."/>
            <person name="Shaw S."/>
            <person name="Blin K."/>
            <person name="Weber T."/>
        </authorList>
    </citation>
    <scope>NUCLEOTIDE SEQUENCE</scope>
    <source>
        <strain evidence="10">NBC_00222</strain>
    </source>
</reference>
<gene>
    <name evidence="10" type="ORF">OHA16_13665</name>
</gene>
<dbReference type="Pfam" id="PF07690">
    <property type="entry name" value="MFS_1"/>
    <property type="match status" value="1"/>
</dbReference>
<evidence type="ECO:0000256" key="7">
    <source>
        <dbReference type="SAM" id="MobiDB-lite"/>
    </source>
</evidence>
<dbReference type="RefSeq" id="WP_328954851.1">
    <property type="nucleotide sequence ID" value="NZ_CP108110.1"/>
</dbReference>
<evidence type="ECO:0000256" key="5">
    <source>
        <dbReference type="ARBA" id="ARBA00022989"/>
    </source>
</evidence>
<dbReference type="PANTHER" id="PTHR23501:SF197">
    <property type="entry name" value="COMD"/>
    <property type="match status" value="1"/>
</dbReference>
<evidence type="ECO:0000313" key="10">
    <source>
        <dbReference type="EMBL" id="WUQ83919.1"/>
    </source>
</evidence>
<keyword evidence="11" id="KW-1185">Reference proteome</keyword>
<feature type="compositionally biased region" description="Gly residues" evidence="7">
    <location>
        <begin position="490"/>
        <end position="567"/>
    </location>
</feature>
<sequence length="575" mass="58362">MTIFAALVLAMFLAALDQTIVATALPTIAGDLGGVTHLAWVITAYMLAATAATPLWGKLGDLYGRKLMFQSAITIFLLGSALSGLSANIGQLIGFRTLQGLGAGGLMALAMALIAELVPPRERGKWQGYAQSCFVIAGVVGPLIGGAFVDHLSWPWIFYINLPIGAVALVVVSSVLKLPVNKQKKKLDYLGSALLSSAIVAILLVSVWAGDQYSWGSVQIIGLLVLAALLLVGFVLQEKRASEPVVPLELFKDPVILVATVGLFLASISLFVATVYTPLFLQVANGDTATESGLLLVPMMIATVVSLTVSGKVVAATGKYKLFPIAGLLIMAVGLYLMSTLKADSSQVAAGGFLAVFGIGFGLVTQVLIAAVQNSVEMRQLGVATAAANFFRSLGGAMGVTVFGAVLNAQLRDQLPKKVPAEALARLGTDGLLTSPAKVRAQAPEVRDGVASALAESLHTVYLIGMVIALIGALVVVFLQERPMRAPMGAPGGKGPGGQGGPGGQQQGQGGPGGGQWQGQGGQGGGQGQGQGAPAGGQWQGQGAPAGQGQGAPAGQGGQPGHAGPAGGRPETAAG</sequence>
<keyword evidence="4 8" id="KW-0812">Transmembrane</keyword>
<feature type="region of interest" description="Disordered" evidence="7">
    <location>
        <begin position="487"/>
        <end position="575"/>
    </location>
</feature>
<dbReference type="PRINTS" id="PR01036">
    <property type="entry name" value="TCRTETB"/>
</dbReference>
<dbReference type="Gene3D" id="1.20.1250.20">
    <property type="entry name" value="MFS general substrate transporter like domains"/>
    <property type="match status" value="1"/>
</dbReference>
<feature type="transmembrane region" description="Helical" evidence="8">
    <location>
        <begin position="293"/>
        <end position="315"/>
    </location>
</feature>
<dbReference type="PROSITE" id="PS00217">
    <property type="entry name" value="SUGAR_TRANSPORT_2"/>
    <property type="match status" value="1"/>
</dbReference>
<feature type="transmembrane region" description="Helical" evidence="8">
    <location>
        <begin position="347"/>
        <end position="369"/>
    </location>
</feature>
<feature type="transmembrane region" description="Helical" evidence="8">
    <location>
        <begin position="68"/>
        <end position="87"/>
    </location>
</feature>
<dbReference type="InterPro" id="IPR020846">
    <property type="entry name" value="MFS_dom"/>
</dbReference>
<dbReference type="Gene3D" id="1.20.1720.10">
    <property type="entry name" value="Multidrug resistance protein D"/>
    <property type="match status" value="1"/>
</dbReference>
<dbReference type="InterPro" id="IPR011701">
    <property type="entry name" value="MFS"/>
</dbReference>
<evidence type="ECO:0000256" key="4">
    <source>
        <dbReference type="ARBA" id="ARBA00022692"/>
    </source>
</evidence>
<keyword evidence="3" id="KW-1003">Cell membrane</keyword>
<feature type="domain" description="Major facilitator superfamily (MFS) profile" evidence="9">
    <location>
        <begin position="3"/>
        <end position="484"/>
    </location>
</feature>
<feature type="transmembrane region" description="Helical" evidence="8">
    <location>
        <begin position="215"/>
        <end position="236"/>
    </location>
</feature>
<dbReference type="Proteomes" id="UP001432222">
    <property type="component" value="Chromosome"/>
</dbReference>
<dbReference type="PROSITE" id="PS50850">
    <property type="entry name" value="MFS"/>
    <property type="match status" value="1"/>
</dbReference>
<keyword evidence="2" id="KW-0813">Transport</keyword>
<evidence type="ECO:0000259" key="9">
    <source>
        <dbReference type="PROSITE" id="PS50850"/>
    </source>
</evidence>
<feature type="transmembrane region" description="Helical" evidence="8">
    <location>
        <begin position="188"/>
        <end position="209"/>
    </location>
</feature>
<evidence type="ECO:0000256" key="2">
    <source>
        <dbReference type="ARBA" id="ARBA00022448"/>
    </source>
</evidence>
<feature type="transmembrane region" description="Helical" evidence="8">
    <location>
        <begin position="381"/>
        <end position="407"/>
    </location>
</feature>
<proteinExistence type="predicted"/>
<dbReference type="EMBL" id="CP108110">
    <property type="protein sequence ID" value="WUQ83919.1"/>
    <property type="molecule type" value="Genomic_DNA"/>
</dbReference>
<dbReference type="PANTHER" id="PTHR23501">
    <property type="entry name" value="MAJOR FACILITATOR SUPERFAMILY"/>
    <property type="match status" value="1"/>
</dbReference>
<feature type="transmembrane region" description="Helical" evidence="8">
    <location>
        <begin position="156"/>
        <end position="176"/>
    </location>
</feature>
<feature type="transmembrane region" description="Helical" evidence="8">
    <location>
        <begin position="322"/>
        <end position="341"/>
    </location>
</feature>
<name>A0ABZ1TZC7_9ACTN</name>
<evidence type="ECO:0000256" key="1">
    <source>
        <dbReference type="ARBA" id="ARBA00004651"/>
    </source>
</evidence>
<accession>A0ABZ1TZC7</accession>
<keyword evidence="5 8" id="KW-1133">Transmembrane helix</keyword>
<keyword evidence="6 8" id="KW-0472">Membrane</keyword>
<evidence type="ECO:0000256" key="3">
    <source>
        <dbReference type="ARBA" id="ARBA00022475"/>
    </source>
</evidence>
<feature type="transmembrane region" description="Helical" evidence="8">
    <location>
        <begin position="256"/>
        <end position="281"/>
    </location>
</feature>
<evidence type="ECO:0000313" key="11">
    <source>
        <dbReference type="Proteomes" id="UP001432222"/>
    </source>
</evidence>
<dbReference type="InterPro" id="IPR036259">
    <property type="entry name" value="MFS_trans_sf"/>
</dbReference>
<feature type="transmembrane region" description="Helical" evidence="8">
    <location>
        <begin position="38"/>
        <end position="56"/>
    </location>
</feature>
<dbReference type="InterPro" id="IPR005829">
    <property type="entry name" value="Sugar_transporter_CS"/>
</dbReference>
<organism evidence="10 11">
    <name type="scientific">Kitasatospora purpeofusca</name>
    <dbReference type="NCBI Taxonomy" id="67352"/>
    <lineage>
        <taxon>Bacteria</taxon>
        <taxon>Bacillati</taxon>
        <taxon>Actinomycetota</taxon>
        <taxon>Actinomycetes</taxon>
        <taxon>Kitasatosporales</taxon>
        <taxon>Streptomycetaceae</taxon>
        <taxon>Kitasatospora</taxon>
    </lineage>
</organism>
<dbReference type="SUPFAM" id="SSF103473">
    <property type="entry name" value="MFS general substrate transporter"/>
    <property type="match status" value="1"/>
</dbReference>